<dbReference type="AlphaFoldDB" id="A0A9X2EGZ8"/>
<keyword evidence="1" id="KW-1133">Transmembrane helix</keyword>
<dbReference type="RefSeq" id="WP_252114247.1">
    <property type="nucleotide sequence ID" value="NZ_JAMSHT010000001.1"/>
</dbReference>
<evidence type="ECO:0000313" key="3">
    <source>
        <dbReference type="Proteomes" id="UP001155128"/>
    </source>
</evidence>
<evidence type="ECO:0000313" key="2">
    <source>
        <dbReference type="EMBL" id="MCM8557835.1"/>
    </source>
</evidence>
<dbReference type="Proteomes" id="UP001155128">
    <property type="component" value="Unassembled WGS sequence"/>
</dbReference>
<comment type="caution">
    <text evidence="2">The sequence shown here is derived from an EMBL/GenBank/DDBJ whole genome shotgun (WGS) entry which is preliminary data.</text>
</comment>
<evidence type="ECO:0000256" key="1">
    <source>
        <dbReference type="SAM" id="Phobius"/>
    </source>
</evidence>
<protein>
    <submittedName>
        <fullName evidence="2">Uncharacterized protein</fullName>
    </submittedName>
</protein>
<name>A0A9X2EGZ8_9SPHN</name>
<organism evidence="2 3">
    <name type="scientific">Sphingomicrobium sediminis</name>
    <dbReference type="NCBI Taxonomy" id="2950949"/>
    <lineage>
        <taxon>Bacteria</taxon>
        <taxon>Pseudomonadati</taxon>
        <taxon>Pseudomonadota</taxon>
        <taxon>Alphaproteobacteria</taxon>
        <taxon>Sphingomonadales</taxon>
        <taxon>Sphingomonadaceae</taxon>
        <taxon>Sphingomicrobium</taxon>
    </lineage>
</organism>
<feature type="transmembrane region" description="Helical" evidence="1">
    <location>
        <begin position="116"/>
        <end position="135"/>
    </location>
</feature>
<sequence length="146" mass="16584">MKPRIALLLGILLTITTAALWHGPVGNAGARIVSETETVARINLEYFEMEEITPFMERDPLVRRLWLTGEADDFQRRELARILKGIETIEDVQWVQPGVRTVRGEPLLPLIVEAELLGLAGFGLGLILGYALVRLRRRQRDPNRYI</sequence>
<gene>
    <name evidence="2" type="ORF">NDO55_08390</name>
</gene>
<keyword evidence="3" id="KW-1185">Reference proteome</keyword>
<keyword evidence="1" id="KW-0472">Membrane</keyword>
<keyword evidence="1" id="KW-0812">Transmembrane</keyword>
<proteinExistence type="predicted"/>
<reference evidence="2" key="1">
    <citation type="submission" date="2022-06" db="EMBL/GenBank/DDBJ databases">
        <title>Sphingomicrobium sedimins sp. nov., a marine bacterium isolated from tidal flat.</title>
        <authorList>
            <person name="Kim C.-H."/>
            <person name="Yoo Y."/>
            <person name="Kim J.-J."/>
        </authorList>
    </citation>
    <scope>NUCLEOTIDE SEQUENCE</scope>
    <source>
        <strain evidence="2">GRR-S6-50</strain>
    </source>
</reference>
<dbReference type="EMBL" id="JAMSHT010000001">
    <property type="protein sequence ID" value="MCM8557835.1"/>
    <property type="molecule type" value="Genomic_DNA"/>
</dbReference>
<accession>A0A9X2EGZ8</accession>